<dbReference type="HOGENOM" id="CLU_1133043_0_0_12"/>
<protein>
    <submittedName>
        <fullName evidence="1">Transmembrane protein</fullName>
    </submittedName>
</protein>
<dbReference type="InterPro" id="IPR013320">
    <property type="entry name" value="ConA-like_dom_sf"/>
</dbReference>
<dbReference type="Pfam" id="PF13385">
    <property type="entry name" value="Laminin_G_3"/>
    <property type="match status" value="1"/>
</dbReference>
<dbReference type="AlphaFoldDB" id="G0GB07"/>
<evidence type="ECO:0000313" key="1">
    <source>
        <dbReference type="EMBL" id="AEJ61031.1"/>
    </source>
</evidence>
<evidence type="ECO:0000313" key="2">
    <source>
        <dbReference type="Proteomes" id="UP000007254"/>
    </source>
</evidence>
<sequence length="245" mass="26609">MNSSSVTKVVGRVLVLILTLAGCASMEKKGAPLTVDFDLHARAIYTMDHIEGDTLKDDSGNGLDALIRGKPATTEGKFGKALVFDGTQTYIELKPDVLEGKEWSFLAWVNAEAWPPWARIFDFGDGATADMWFGFSGVEGVMRCDIFHPSGSVKLLGPALPTGEWVHLAITVNGREMVMYIDGKRVASGYTGLLPSHVEKKGLYIGASNWPDPLFVGKMDEILIADAAYTDQQIKAIMQSGIPVR</sequence>
<dbReference type="EMBL" id="CP002903">
    <property type="protein sequence ID" value="AEJ61031.1"/>
    <property type="molecule type" value="Genomic_DNA"/>
</dbReference>
<dbReference type="STRING" id="869211.Spith_0754"/>
<keyword evidence="1" id="KW-0812">Transmembrane</keyword>
<gene>
    <name evidence="1" type="ordered locus">Spith_0754</name>
</gene>
<dbReference type="Proteomes" id="UP000007254">
    <property type="component" value="Chromosome"/>
</dbReference>
<dbReference type="SUPFAM" id="SSF49899">
    <property type="entry name" value="Concanavalin A-like lectins/glucanases"/>
    <property type="match status" value="1"/>
</dbReference>
<dbReference type="Gene3D" id="2.60.120.200">
    <property type="match status" value="1"/>
</dbReference>
<organism evidence="1 2">
    <name type="scientific">Winmispira thermophila (strain ATCC 700085 / DSM 6578 / Z-1203)</name>
    <name type="common">Spirochaeta thermophila</name>
    <dbReference type="NCBI Taxonomy" id="869211"/>
    <lineage>
        <taxon>Bacteria</taxon>
        <taxon>Pseudomonadati</taxon>
        <taxon>Spirochaetota</taxon>
        <taxon>Spirochaetia</taxon>
        <taxon>Winmispirales</taxon>
        <taxon>Winmispiraceae</taxon>
        <taxon>Winmispira</taxon>
    </lineage>
</organism>
<name>G0GB07_WINT7</name>
<dbReference type="KEGG" id="stq:Spith_0754"/>
<proteinExistence type="predicted"/>
<keyword evidence="2" id="KW-1185">Reference proteome</keyword>
<dbReference type="OrthoDB" id="9801383at2"/>
<reference evidence="1 2" key="1">
    <citation type="submission" date="2011-06" db="EMBL/GenBank/DDBJ databases">
        <title>The complete genome of Spirochaeta thermophila DSM 6578.</title>
        <authorList>
            <consortium name="US DOE Joint Genome Institute (JGI-PGF)"/>
            <person name="Lucas S."/>
            <person name="Lapidus A."/>
            <person name="Bruce D."/>
            <person name="Goodwin L."/>
            <person name="Pitluck S."/>
            <person name="Peters L."/>
            <person name="Kyrpides N."/>
            <person name="Mavromatis K."/>
            <person name="Ivanova N."/>
            <person name="Mikailova N."/>
            <person name="Pagani I."/>
            <person name="Chertkov O."/>
            <person name="Detter J.C."/>
            <person name="Tapia R."/>
            <person name="Han C."/>
            <person name="Land M."/>
            <person name="Hauser L."/>
            <person name="Markowitz V."/>
            <person name="Cheng J.-F."/>
            <person name="Hugenholtz P."/>
            <person name="Woyke T."/>
            <person name="Wu D."/>
            <person name="Spring S."/>
            <person name="Merkhoffer B."/>
            <person name="Schneider S."/>
            <person name="Klenk H.-P."/>
            <person name="Eisen J.A."/>
        </authorList>
    </citation>
    <scope>NUCLEOTIDE SEQUENCE [LARGE SCALE GENOMIC DNA]</scope>
    <source>
        <strain evidence="2">ATCC 700085 / DSM 6578 / Z-1203</strain>
    </source>
</reference>
<keyword evidence="1" id="KW-0472">Membrane</keyword>
<dbReference type="RefSeq" id="WP_014624409.1">
    <property type="nucleotide sequence ID" value="NC_017583.1"/>
</dbReference>
<accession>G0GB07</accession>